<dbReference type="PANTHER" id="PTHR31672:SF13">
    <property type="entry name" value="F-BOX PROTEIN CPR30-LIKE"/>
    <property type="match status" value="1"/>
</dbReference>
<dbReference type="InterPro" id="IPR036047">
    <property type="entry name" value="F-box-like_dom_sf"/>
</dbReference>
<dbReference type="PROSITE" id="PS50181">
    <property type="entry name" value="FBOX"/>
    <property type="match status" value="1"/>
</dbReference>
<name>A0A1S4D193_TOBAC</name>
<accession>A0A1S4D193</accession>
<feature type="domain" description="F-box" evidence="2">
    <location>
        <begin position="54"/>
        <end position="100"/>
    </location>
</feature>
<dbReference type="InterPro" id="IPR006527">
    <property type="entry name" value="F-box-assoc_dom_typ1"/>
</dbReference>
<feature type="compositionally biased region" description="Polar residues" evidence="1">
    <location>
        <begin position="45"/>
        <end position="54"/>
    </location>
</feature>
<reference evidence="3" key="1">
    <citation type="submission" date="2025-08" db="UniProtKB">
        <authorList>
            <consortium name="RefSeq"/>
        </authorList>
    </citation>
    <scope>IDENTIFICATION</scope>
</reference>
<dbReference type="InterPro" id="IPR050796">
    <property type="entry name" value="SCF_F-box_component"/>
</dbReference>
<dbReference type="RefSeq" id="XP_016507192.1">
    <property type="nucleotide sequence ID" value="XM_016651706.1"/>
</dbReference>
<gene>
    <name evidence="3" type="primary">LOC107824897</name>
</gene>
<proteinExistence type="predicted"/>
<dbReference type="STRING" id="4097.A0A1S4D193"/>
<dbReference type="Pfam" id="PF00646">
    <property type="entry name" value="F-box"/>
    <property type="match status" value="1"/>
</dbReference>
<dbReference type="Gene3D" id="1.20.1280.50">
    <property type="match status" value="1"/>
</dbReference>
<dbReference type="PaxDb" id="4097-A0A1S4D193"/>
<evidence type="ECO:0000313" key="3">
    <source>
        <dbReference type="RefSeq" id="XP_016507192.1"/>
    </source>
</evidence>
<evidence type="ECO:0000256" key="1">
    <source>
        <dbReference type="SAM" id="MobiDB-lite"/>
    </source>
</evidence>
<dbReference type="OMA" id="YVEVKMY"/>
<evidence type="ECO:0000259" key="2">
    <source>
        <dbReference type="PROSITE" id="PS50181"/>
    </source>
</evidence>
<dbReference type="OrthoDB" id="1249951at2759"/>
<dbReference type="PANTHER" id="PTHR31672">
    <property type="entry name" value="BNACNNG10540D PROTEIN"/>
    <property type="match status" value="1"/>
</dbReference>
<dbReference type="AlphaFoldDB" id="A0A1S4D193"/>
<feature type="compositionally biased region" description="Basic residues" evidence="1">
    <location>
        <begin position="12"/>
        <end position="21"/>
    </location>
</feature>
<dbReference type="Pfam" id="PF07734">
    <property type="entry name" value="FBA_1"/>
    <property type="match status" value="1"/>
</dbReference>
<organism evidence="3">
    <name type="scientific">Nicotiana tabacum</name>
    <name type="common">Common tobacco</name>
    <dbReference type="NCBI Taxonomy" id="4097"/>
    <lineage>
        <taxon>Eukaryota</taxon>
        <taxon>Viridiplantae</taxon>
        <taxon>Streptophyta</taxon>
        <taxon>Embryophyta</taxon>
        <taxon>Tracheophyta</taxon>
        <taxon>Spermatophyta</taxon>
        <taxon>Magnoliopsida</taxon>
        <taxon>eudicotyledons</taxon>
        <taxon>Gunneridae</taxon>
        <taxon>Pentapetalae</taxon>
        <taxon>asterids</taxon>
        <taxon>lamiids</taxon>
        <taxon>Solanales</taxon>
        <taxon>Solanaceae</taxon>
        <taxon>Nicotianoideae</taxon>
        <taxon>Nicotianeae</taxon>
        <taxon>Nicotiana</taxon>
    </lineage>
</organism>
<protein>
    <submittedName>
        <fullName evidence="3">F-box protein CPR30</fullName>
    </submittedName>
</protein>
<dbReference type="SUPFAM" id="SSF81383">
    <property type="entry name" value="F-box domain"/>
    <property type="match status" value="1"/>
</dbReference>
<dbReference type="SMART" id="SM00256">
    <property type="entry name" value="FBOX"/>
    <property type="match status" value="1"/>
</dbReference>
<feature type="region of interest" description="Disordered" evidence="1">
    <location>
        <begin position="1"/>
        <end position="54"/>
    </location>
</feature>
<dbReference type="KEGG" id="nta:107824897"/>
<feature type="compositionally biased region" description="Basic residues" evidence="1">
    <location>
        <begin position="32"/>
        <end position="42"/>
    </location>
</feature>
<feature type="compositionally biased region" description="Polar residues" evidence="1">
    <location>
        <begin position="22"/>
        <end position="31"/>
    </location>
</feature>
<dbReference type="InterPro" id="IPR017451">
    <property type="entry name" value="F-box-assoc_interact_dom"/>
</dbReference>
<sequence length="442" mass="50092">MEFERDEVSNQHSKRSTRTKRAQSPSNSASNRHPKGRKRTKRAQFPSNSIQDSNLTIPALPPELITEILSRLPVKSLLKFRSVSKSWVAIISSPEFIKTHLSLSANKNKEDTHHMLILGLSGPKWKFKDCPLSSLFCDSVVNEAFDLVYPIKNASKDISIVGSCNGLILLAHYSEYSLLWNPAIRKCKKLPDLRPRLKKNNYAVYGFGHDEFHDDYKVMGVFNNYGGSDYVEVKMYSLKSDSWTSVDYCGEILNASGSSQKMKLNNSGLFVNGKLHWDTITSGPVVRTGKNIISFDLANEKWEKLEKPSGVGKNELCVGMLGSDLSIFCDYEETYLGAWVMKEYGVKESWVKMFTIEYPKGQYLYPPFFMSSKGEILVVFGSTFMIYSSKDHSVRYTYVTNSGDCSLNEIYIESLVCPFSTEGRENATKEREKLRSKQSSNK</sequence>
<dbReference type="InterPro" id="IPR001810">
    <property type="entry name" value="F-box_dom"/>
</dbReference>
<dbReference type="CDD" id="cd22157">
    <property type="entry name" value="F-box_AtFBW1-like"/>
    <property type="match status" value="1"/>
</dbReference>
<dbReference type="NCBIfam" id="TIGR01640">
    <property type="entry name" value="F_box_assoc_1"/>
    <property type="match status" value="1"/>
</dbReference>